<dbReference type="OrthoDB" id="5461266at2"/>
<keyword evidence="1" id="KW-0732">Signal</keyword>
<organism evidence="2">
    <name type="scientific">Desulfovibrio sp. U5L</name>
    <dbReference type="NCBI Taxonomy" id="596152"/>
    <lineage>
        <taxon>Bacteria</taxon>
        <taxon>Pseudomonadati</taxon>
        <taxon>Thermodesulfobacteriota</taxon>
        <taxon>Desulfovibrionia</taxon>
        <taxon>Desulfovibrionales</taxon>
        <taxon>Desulfovibrionaceae</taxon>
        <taxon>Desulfovibrio</taxon>
    </lineage>
</organism>
<dbReference type="HOGENOM" id="CLU_1413148_0_0_7"/>
<evidence type="ECO:0008006" key="3">
    <source>
        <dbReference type="Google" id="ProtNLM"/>
    </source>
</evidence>
<sequence>MRKSIRIPAILALTLALAVPALAQTPMQHPAGGAMAMPAAKAAPAVDPAKADLLHQEFVAKTAELHGRITAREAELETQLATNPDDTAAVKKLTADIATLRGQLYEQATLFRIRYAKETGTPIRDTRGMMGHMGKGMMMGGKGMDGGCMMMGKGMMGGMGGMSGMGGMMGGHDMGKGAMPGMDMGGMGGMDMGKDAAPAGAAKTN</sequence>
<feature type="signal peptide" evidence="1">
    <location>
        <begin position="1"/>
        <end position="23"/>
    </location>
</feature>
<evidence type="ECO:0000256" key="1">
    <source>
        <dbReference type="SAM" id="SignalP"/>
    </source>
</evidence>
<dbReference type="Gene3D" id="1.20.120.1490">
    <property type="match status" value="1"/>
</dbReference>
<name>I2Q5T6_9BACT</name>
<feature type="chain" id="PRO_5003664409" description="Zinc resistance-associated protein" evidence="1">
    <location>
        <begin position="24"/>
        <end position="205"/>
    </location>
</feature>
<dbReference type="STRING" id="596152.DesU5LDRAFT_3520"/>
<proteinExistence type="predicted"/>
<dbReference type="Pfam" id="PF13801">
    <property type="entry name" value="Metal_resist"/>
    <property type="match status" value="1"/>
</dbReference>
<gene>
    <name evidence="2" type="ORF">DesU5LDRAFT_3520</name>
</gene>
<dbReference type="eggNOG" id="ENOG50317YE">
    <property type="taxonomic scope" value="Bacteria"/>
</dbReference>
<evidence type="ECO:0000313" key="2">
    <source>
        <dbReference type="EMBL" id="EIG55142.1"/>
    </source>
</evidence>
<protein>
    <recommendedName>
        <fullName evidence="3">Zinc resistance-associated protein</fullName>
    </recommendedName>
</protein>
<dbReference type="AlphaFoldDB" id="I2Q5T6"/>
<reference evidence="2" key="1">
    <citation type="submission" date="2011-11" db="EMBL/GenBank/DDBJ databases">
        <title>Improved High-Quality Draft sequence of Desulfovibrio sp. U5L.</title>
        <authorList>
            <consortium name="US DOE Joint Genome Institute"/>
            <person name="Lucas S."/>
            <person name="Han J."/>
            <person name="Lapidus A."/>
            <person name="Cheng J.-F."/>
            <person name="Goodwin L."/>
            <person name="Pitluck S."/>
            <person name="Peters L."/>
            <person name="Ovchinnikova G."/>
            <person name="Held B."/>
            <person name="Detter J.C."/>
            <person name="Han C."/>
            <person name="Tapia R."/>
            <person name="Land M."/>
            <person name="Hauser L."/>
            <person name="Kyrpides N."/>
            <person name="Ivanova N."/>
            <person name="Pagani I."/>
            <person name="Gabster J."/>
            <person name="Walker C."/>
            <person name="Stolyar S."/>
            <person name="Stahl D."/>
            <person name="Arkin A."/>
            <person name="Dehal P."/>
            <person name="Hazen T."/>
            <person name="Woyke T."/>
        </authorList>
    </citation>
    <scope>NUCLEOTIDE SEQUENCE [LARGE SCALE GENOMIC DNA]</scope>
    <source>
        <strain evidence="2">U5L</strain>
    </source>
</reference>
<accession>I2Q5T6</accession>
<dbReference type="EMBL" id="JH600068">
    <property type="protein sequence ID" value="EIG55142.1"/>
    <property type="molecule type" value="Genomic_DNA"/>
</dbReference>
<dbReference type="InterPro" id="IPR025961">
    <property type="entry name" value="Metal_resist"/>
</dbReference>